<reference evidence="1" key="1">
    <citation type="submission" date="2021-08" db="EMBL/GenBank/DDBJ databases">
        <title>The first chromosome-level gecko genome reveals the dynamic sex chromosomes of Neotropical dwarf geckos (Sphaerodactylidae: Sphaerodactylus).</title>
        <authorList>
            <person name="Pinto B.J."/>
            <person name="Keating S.E."/>
            <person name="Gamble T."/>
        </authorList>
    </citation>
    <scope>NUCLEOTIDE SEQUENCE</scope>
    <source>
        <strain evidence="1">TG3544</strain>
    </source>
</reference>
<evidence type="ECO:0000313" key="2">
    <source>
        <dbReference type="Proteomes" id="UP000827872"/>
    </source>
</evidence>
<organism evidence="1 2">
    <name type="scientific">Sphaerodactylus townsendi</name>
    <dbReference type="NCBI Taxonomy" id="933632"/>
    <lineage>
        <taxon>Eukaryota</taxon>
        <taxon>Metazoa</taxon>
        <taxon>Chordata</taxon>
        <taxon>Craniata</taxon>
        <taxon>Vertebrata</taxon>
        <taxon>Euteleostomi</taxon>
        <taxon>Lepidosauria</taxon>
        <taxon>Squamata</taxon>
        <taxon>Bifurcata</taxon>
        <taxon>Gekkota</taxon>
        <taxon>Sphaerodactylidae</taxon>
        <taxon>Sphaerodactylus</taxon>
    </lineage>
</organism>
<gene>
    <name evidence="1" type="ORF">K3G42_001618</name>
</gene>
<protein>
    <submittedName>
        <fullName evidence="1">Uncharacterized protein</fullName>
    </submittedName>
</protein>
<dbReference type="EMBL" id="CM037622">
    <property type="protein sequence ID" value="KAH8002848.1"/>
    <property type="molecule type" value="Genomic_DNA"/>
</dbReference>
<accession>A0ACB8FBN2</accession>
<comment type="caution">
    <text evidence="1">The sequence shown here is derived from an EMBL/GenBank/DDBJ whole genome shotgun (WGS) entry which is preliminary data.</text>
</comment>
<evidence type="ECO:0000313" key="1">
    <source>
        <dbReference type="EMBL" id="KAH8002848.1"/>
    </source>
</evidence>
<keyword evidence="2" id="KW-1185">Reference proteome</keyword>
<proteinExistence type="predicted"/>
<name>A0ACB8FBN2_9SAUR</name>
<dbReference type="Proteomes" id="UP000827872">
    <property type="component" value="Linkage Group LG09"/>
</dbReference>
<sequence>MPQWMRFLLGTNHFPLKRAIVHVEMIDGGLGVPDPALQFTIRFIVSNLIRHMGGGIKWSLFHKTCDGNVWMTKWGRGSKDKLPCRIQGALQGLLDHIKDLTAHVTHYRLKAEKLRTAIETVDLPSASMVVDLATPSVLAPVDLAPAATVVDLASSNFPSQLADVPGMSADNRADANAPEVDLASSHRGQVSLTLSRLSAQGMVGCAEAAGALVSLGGVAPVIALPAHGNAPTRFLGPGHTRGPGKSSSPGRPPPVGSVDAPGAGHHLLSLAPYQMTPLSQQGSYRQHLEVPPLVTSTTVIGSSLPAPPMQGKAEQGGQVAGSREGPIEASVDQTNCAKMDKSTELSSAVAPTTIGQNTIRTTAASPTTGAVRVKPGFAHPKTPAGLVSGTTAISNVDGTYNLGNEEDFPGLPNSSSDGATTSSGELLNSSAVTASSITGRQSSAPLVEASVGQRASERLRSLGADPLETFLQGQRAVFAAHSETGKLPPRVPRELVCGEQGSSPQHDDPAAGPAPAPSTTGTTGTITVPRSYARVAQTGTAGGARHGSSVRSYQPSKDAVGDEEMLMAYYDALRATAAEQAEAERHYVIRVRYRGKQPEFFLSRDYFVGEFLIQHMGVSSAELKAVSIPPGMLEADIIFNAEAAYHKFWERCRQAQSQSDPIFKDFELQPLFRGETRVVTVYLRSGNIPKEDISRRLAREGRVLLEPCEKRDEFGVWTCEFRLVMGLDRTPEGRLRHLPRYFFMGGERATVRYSGQPPACYICGDYGHLRRDCTSRMCSRCGGKGHNTEFCSLPVCCSLCGKEGHPYRWCPESKRNASDPDRYAAEWEAESARRIRREEEFRRQKEESRRQKAERGRCRENRLLDKASERDTGQQREREQSSRQEALNGAAAVRPAEDQSGPGSRQPGVSRRESRPHGELQPLPAELEGPPWQTVHRKRTLVEMGARPKVSTLTNRYAILRQDADSSSEEEQMELLAAGKEADTVVVGTELIQGAKPEQQKGPTVGTPKPQPQRDPRNRKRKQMVQSPESHRRRVDQPKERRQRANEDGPLTDLSLSCLFNPTQAQEALQDPSEDPVHPERRVNSSADVSNQPVAASSQIAPGSSVVPPRKNSAEVVEPQCLLPQQALPTTPIPVERMAVSATDTSLSAGMPPPSTDQLTDPGGMGNPPGVVPVESSTPHLPNIETAAPLPISTGGADPDDPLSRESGEAPVTLSHQASGADTTGTTNAVQSGLESTDR</sequence>